<name>A0A8J3UTU9_9ACTN</name>
<sequence>MSIVTLVGNPREGSRTLAIAVRAAEAVAKRLRQAPGNEGAASPSAGTRPGPDGFAALNDVVDLAALAPHLLAREPGPGVESALKLVLDAEVLVVASPTYKGTYTGLLKVFLDRLPHQALAGKAALPLLVMGDPKHSLAVEVHLRPVLVELGAFVPTPGLVVLESVVPRDFGPDSGAVAVPELDDLLDGWAGQVAPRLSFRQEVSA</sequence>
<evidence type="ECO:0000256" key="3">
    <source>
        <dbReference type="ARBA" id="ARBA00023002"/>
    </source>
</evidence>
<keyword evidence="7" id="KW-1185">Reference proteome</keyword>
<evidence type="ECO:0000256" key="1">
    <source>
        <dbReference type="ARBA" id="ARBA00022630"/>
    </source>
</evidence>
<dbReference type="Pfam" id="PF03358">
    <property type="entry name" value="FMN_red"/>
    <property type="match status" value="1"/>
</dbReference>
<dbReference type="GO" id="GO:0016491">
    <property type="term" value="F:oxidoreductase activity"/>
    <property type="evidence" value="ECO:0007669"/>
    <property type="project" value="UniProtKB-KW"/>
</dbReference>
<evidence type="ECO:0000256" key="2">
    <source>
        <dbReference type="ARBA" id="ARBA00022643"/>
    </source>
</evidence>
<evidence type="ECO:0000259" key="5">
    <source>
        <dbReference type="Pfam" id="PF03358"/>
    </source>
</evidence>
<dbReference type="Gene3D" id="3.40.50.360">
    <property type="match status" value="1"/>
</dbReference>
<dbReference type="PANTHER" id="PTHR43408:SF2">
    <property type="entry name" value="FMN REDUCTASE (NADPH)"/>
    <property type="match status" value="1"/>
</dbReference>
<feature type="region of interest" description="Disordered" evidence="4">
    <location>
        <begin position="32"/>
        <end position="51"/>
    </location>
</feature>
<keyword evidence="1" id="KW-0285">Flavoprotein</keyword>
<dbReference type="EMBL" id="BOOQ01000061">
    <property type="protein sequence ID" value="GII51173.1"/>
    <property type="molecule type" value="Genomic_DNA"/>
</dbReference>
<evidence type="ECO:0000313" key="6">
    <source>
        <dbReference type="EMBL" id="GII51173.1"/>
    </source>
</evidence>
<proteinExistence type="predicted"/>
<keyword evidence="2" id="KW-0288">FMN</keyword>
<dbReference type="InterPro" id="IPR051814">
    <property type="entry name" value="NAD(P)H-dep_FMN_reductase"/>
</dbReference>
<dbReference type="PANTHER" id="PTHR43408">
    <property type="entry name" value="FMN REDUCTASE (NADPH)"/>
    <property type="match status" value="1"/>
</dbReference>
<comment type="caution">
    <text evidence="6">The sequence shown here is derived from an EMBL/GenBank/DDBJ whole genome shotgun (WGS) entry which is preliminary data.</text>
</comment>
<reference evidence="6" key="1">
    <citation type="submission" date="2021-01" db="EMBL/GenBank/DDBJ databases">
        <title>Whole genome shotgun sequence of Planotetraspora silvatica NBRC 100141.</title>
        <authorList>
            <person name="Komaki H."/>
            <person name="Tamura T."/>
        </authorList>
    </citation>
    <scope>NUCLEOTIDE SEQUENCE</scope>
    <source>
        <strain evidence="6">NBRC 100141</strain>
    </source>
</reference>
<dbReference type="RefSeq" id="WP_203980679.1">
    <property type="nucleotide sequence ID" value="NZ_BAAAKY010000006.1"/>
</dbReference>
<dbReference type="InterPro" id="IPR005025">
    <property type="entry name" value="FMN_Rdtase-like_dom"/>
</dbReference>
<organism evidence="6 7">
    <name type="scientific">Planotetraspora silvatica</name>
    <dbReference type="NCBI Taxonomy" id="234614"/>
    <lineage>
        <taxon>Bacteria</taxon>
        <taxon>Bacillati</taxon>
        <taxon>Actinomycetota</taxon>
        <taxon>Actinomycetes</taxon>
        <taxon>Streptosporangiales</taxon>
        <taxon>Streptosporangiaceae</taxon>
        <taxon>Planotetraspora</taxon>
    </lineage>
</organism>
<accession>A0A8J3UTU9</accession>
<keyword evidence="3" id="KW-0560">Oxidoreductase</keyword>
<dbReference type="SUPFAM" id="SSF52218">
    <property type="entry name" value="Flavoproteins"/>
    <property type="match status" value="1"/>
</dbReference>
<feature type="domain" description="NADPH-dependent FMN reductase-like" evidence="5">
    <location>
        <begin position="1"/>
        <end position="163"/>
    </location>
</feature>
<dbReference type="InterPro" id="IPR029039">
    <property type="entry name" value="Flavoprotein-like_sf"/>
</dbReference>
<gene>
    <name evidence="6" type="ORF">Psi02_75970</name>
</gene>
<evidence type="ECO:0000256" key="4">
    <source>
        <dbReference type="SAM" id="MobiDB-lite"/>
    </source>
</evidence>
<dbReference type="AlphaFoldDB" id="A0A8J3UTU9"/>
<dbReference type="Proteomes" id="UP000644610">
    <property type="component" value="Unassembled WGS sequence"/>
</dbReference>
<evidence type="ECO:0000313" key="7">
    <source>
        <dbReference type="Proteomes" id="UP000644610"/>
    </source>
</evidence>
<protein>
    <submittedName>
        <fullName evidence="6">FMN reductase</fullName>
    </submittedName>
</protein>